<dbReference type="RefSeq" id="WP_091348876.1">
    <property type="nucleotide sequence ID" value="NZ_FMAQ01000007.1"/>
</dbReference>
<sequence>MQFRVPILLFLLFFFVSSVIANGNYDVVLEQVSGEKHASLIEPSSYDPDLTCRDFLREFDDAAPDYFQYERCDVDDYGQTRSIEAIYKIEGKDAKQAQEYLTQKMGMTELKLVCCHWEMGGQNVTIINPKDNMYYYVVLVSEETIEHDRDKVTFYLIVSGDRSPV</sequence>
<dbReference type="EMBL" id="FMAQ01000007">
    <property type="protein sequence ID" value="SCC14064.1"/>
    <property type="molecule type" value="Genomic_DNA"/>
</dbReference>
<dbReference type="STRING" id="1798182.GA0061081_10729"/>
<protein>
    <recommendedName>
        <fullName evidence="3">DUF4952 domain-containing protein</fullName>
    </recommendedName>
</protein>
<accession>A0A1C4C4X7</accession>
<gene>
    <name evidence="1" type="ORF">GA0061081_10729</name>
</gene>
<proteinExistence type="predicted"/>
<evidence type="ECO:0000313" key="2">
    <source>
        <dbReference type="Proteomes" id="UP000199670"/>
    </source>
</evidence>
<dbReference type="Proteomes" id="UP000199670">
    <property type="component" value="Unassembled WGS sequence"/>
</dbReference>
<keyword evidence="2" id="KW-1185">Reference proteome</keyword>
<evidence type="ECO:0008006" key="3">
    <source>
        <dbReference type="Google" id="ProtNLM"/>
    </source>
</evidence>
<dbReference type="Pfam" id="PF16310">
    <property type="entry name" value="DUF4952"/>
    <property type="match status" value="1"/>
</dbReference>
<organism evidence="1 2">
    <name type="scientific">Gilliamella bombicola</name>
    <dbReference type="NCBI Taxonomy" id="1798182"/>
    <lineage>
        <taxon>Bacteria</taxon>
        <taxon>Pseudomonadati</taxon>
        <taxon>Pseudomonadota</taxon>
        <taxon>Gammaproteobacteria</taxon>
        <taxon>Orbales</taxon>
        <taxon>Orbaceae</taxon>
        <taxon>Gilliamella</taxon>
    </lineage>
</organism>
<name>A0A1C4C4X7_9GAMM</name>
<dbReference type="InterPro" id="IPR032537">
    <property type="entry name" value="DUF4952"/>
</dbReference>
<evidence type="ECO:0000313" key="1">
    <source>
        <dbReference type="EMBL" id="SCC14064.1"/>
    </source>
</evidence>
<reference evidence="2" key="1">
    <citation type="submission" date="2016-08" db="EMBL/GenBank/DDBJ databases">
        <authorList>
            <person name="Varghese N."/>
            <person name="Submissions Spin"/>
        </authorList>
    </citation>
    <scope>NUCLEOTIDE SEQUENCE [LARGE SCALE GENOMIC DNA]</scope>
    <source>
        <strain evidence="2">R-53248</strain>
    </source>
</reference>
<dbReference type="AlphaFoldDB" id="A0A1C4C4X7"/>